<evidence type="ECO:0000313" key="1">
    <source>
        <dbReference type="EMBL" id="PMP86176.1"/>
    </source>
</evidence>
<name>A0A2J6XE02_9CHLR</name>
<reference evidence="1 2" key="1">
    <citation type="submission" date="2018-01" db="EMBL/GenBank/DDBJ databases">
        <title>Metagenomic assembled genomes from two thermal pools in the Uzon Caldera, Kamchatka, Russia.</title>
        <authorList>
            <person name="Wilkins L."/>
            <person name="Ettinger C."/>
        </authorList>
    </citation>
    <scope>NUCLEOTIDE SEQUENCE [LARGE SCALE GENOMIC DNA]</scope>
    <source>
        <strain evidence="1">ZAV-02</strain>
    </source>
</reference>
<sequence length="413" mass="44005">MRWEIVILIIVGLLNSVAITQPVQAAITNIGAGGCPVNTIVGGDNVVQNGDFAQGAVGFTSQLINRGNGVYPDDNNGGGFSIQSGTIVYPPFETNPYIYGRSFPGDPQRDVPPTDTYFYSNPSAANYQAGNGRVNLWTQTVAVAPNTTYNFFAYFDNLLDPVKSANGAADPIIELRVNNTSVGTTVIPKTPDRWVPVQYAFTTGDNVTGITLTIDSLTNNTFGDDFAMTQINLKQCVSGVGVAKFAFPPEAATHNSVEGFRLEYWITIRNLGADPVTNLVAIDDLATVFAAADDWDVLELSAMNESAFTVLTVNPAFDGSSDRNLLAANQSLGPGQSARIRLVVWVNPPEGPTVFTNSVQLSALSGNVVVTDLSMPGLNPDPNGNGNPKEDGEIGATISIFSPYQTWVPIVTR</sequence>
<dbReference type="EMBL" id="PNIQ01000110">
    <property type="protein sequence ID" value="PMP86176.1"/>
    <property type="molecule type" value="Genomic_DNA"/>
</dbReference>
<gene>
    <name evidence="1" type="ORF">C0184_01550</name>
</gene>
<dbReference type="Proteomes" id="UP000243376">
    <property type="component" value="Unassembled WGS sequence"/>
</dbReference>
<comment type="caution">
    <text evidence="1">The sequence shown here is derived from an EMBL/GenBank/DDBJ whole genome shotgun (WGS) entry which is preliminary data.</text>
</comment>
<accession>A0A2J6XE02</accession>
<protein>
    <recommendedName>
        <fullName evidence="3">DUF11 domain-containing protein</fullName>
    </recommendedName>
</protein>
<organism evidence="1 2">
    <name type="scientific">Chloroflexus aggregans</name>
    <dbReference type="NCBI Taxonomy" id="152260"/>
    <lineage>
        <taxon>Bacteria</taxon>
        <taxon>Bacillati</taxon>
        <taxon>Chloroflexota</taxon>
        <taxon>Chloroflexia</taxon>
        <taxon>Chloroflexales</taxon>
        <taxon>Chloroflexineae</taxon>
        <taxon>Chloroflexaceae</taxon>
        <taxon>Chloroflexus</taxon>
    </lineage>
</organism>
<dbReference type="PROSITE" id="PS51257">
    <property type="entry name" value="PROKAR_LIPOPROTEIN"/>
    <property type="match status" value="1"/>
</dbReference>
<evidence type="ECO:0008006" key="3">
    <source>
        <dbReference type="Google" id="ProtNLM"/>
    </source>
</evidence>
<proteinExistence type="predicted"/>
<dbReference type="AlphaFoldDB" id="A0A2J6XE02"/>
<evidence type="ECO:0000313" key="2">
    <source>
        <dbReference type="Proteomes" id="UP000243376"/>
    </source>
</evidence>
<dbReference type="Gene3D" id="2.60.120.260">
    <property type="entry name" value="Galactose-binding domain-like"/>
    <property type="match status" value="1"/>
</dbReference>